<protein>
    <recommendedName>
        <fullName evidence="4">Arginine transporter</fullName>
    </recommendedName>
</protein>
<keyword evidence="3" id="KW-1185">Reference proteome</keyword>
<reference evidence="2 3" key="1">
    <citation type="submission" date="2018-04" db="EMBL/GenBank/DDBJ databases">
        <title>Genomic Encyclopedia of Archaeal and Bacterial Type Strains, Phase II (KMG-II): from individual species to whole genera.</title>
        <authorList>
            <person name="Goeker M."/>
        </authorList>
    </citation>
    <scope>NUCLEOTIDE SEQUENCE [LARGE SCALE GENOMIC DNA]</scope>
    <source>
        <strain evidence="2 3">DSM 29329</strain>
    </source>
</reference>
<proteinExistence type="predicted"/>
<dbReference type="PROSITE" id="PS51257">
    <property type="entry name" value="PROKAR_LIPOPROTEIN"/>
    <property type="match status" value="1"/>
</dbReference>
<sequence>MRKAVILMTAGLALAACGGGNRVDRFNSAPRVLYASGPIKSACQSSGRTQASSALCGCIQAVADTTLTGGDQRKAVRFFREPHEAQVVKMSKTAYDDEFWDRYEDFANRAERSCRA</sequence>
<keyword evidence="1" id="KW-0732">Signal</keyword>
<feature type="chain" id="PRO_5015526975" description="Arginine transporter" evidence="1">
    <location>
        <begin position="16"/>
        <end position="116"/>
    </location>
</feature>
<organism evidence="2 3">
    <name type="scientific">Allosediminivita pacifica</name>
    <dbReference type="NCBI Taxonomy" id="1267769"/>
    <lineage>
        <taxon>Bacteria</taxon>
        <taxon>Pseudomonadati</taxon>
        <taxon>Pseudomonadota</taxon>
        <taxon>Alphaproteobacteria</taxon>
        <taxon>Rhodobacterales</taxon>
        <taxon>Paracoccaceae</taxon>
        <taxon>Allosediminivita</taxon>
    </lineage>
</organism>
<dbReference type="EMBL" id="QBKN01000031">
    <property type="protein sequence ID" value="PTX41193.1"/>
    <property type="molecule type" value="Genomic_DNA"/>
</dbReference>
<comment type="caution">
    <text evidence="2">The sequence shown here is derived from an EMBL/GenBank/DDBJ whole genome shotgun (WGS) entry which is preliminary data.</text>
</comment>
<accession>A0A2T6ABJ6</accession>
<evidence type="ECO:0000313" key="3">
    <source>
        <dbReference type="Proteomes" id="UP000244069"/>
    </source>
</evidence>
<name>A0A2T6ABJ6_9RHOB</name>
<evidence type="ECO:0008006" key="4">
    <source>
        <dbReference type="Google" id="ProtNLM"/>
    </source>
</evidence>
<gene>
    <name evidence="2" type="ORF">C8N44_13134</name>
</gene>
<feature type="signal peptide" evidence="1">
    <location>
        <begin position="1"/>
        <end position="15"/>
    </location>
</feature>
<evidence type="ECO:0000313" key="2">
    <source>
        <dbReference type="EMBL" id="PTX41193.1"/>
    </source>
</evidence>
<dbReference type="Proteomes" id="UP000244069">
    <property type="component" value="Unassembled WGS sequence"/>
</dbReference>
<dbReference type="RefSeq" id="WP_244641131.1">
    <property type="nucleotide sequence ID" value="NZ_BMEZ01000029.1"/>
</dbReference>
<dbReference type="AlphaFoldDB" id="A0A2T6ABJ6"/>
<evidence type="ECO:0000256" key="1">
    <source>
        <dbReference type="SAM" id="SignalP"/>
    </source>
</evidence>